<name>A0ABU9VKT4_9BACI</name>
<organism evidence="7 8">
    <name type="scientific">Alkalicoccobacillus gibsonii</name>
    <dbReference type="NCBI Taxonomy" id="79881"/>
    <lineage>
        <taxon>Bacteria</taxon>
        <taxon>Bacillati</taxon>
        <taxon>Bacillota</taxon>
        <taxon>Bacilli</taxon>
        <taxon>Bacillales</taxon>
        <taxon>Bacillaceae</taxon>
        <taxon>Alkalicoccobacillus</taxon>
    </lineage>
</organism>
<dbReference type="InterPro" id="IPR051798">
    <property type="entry name" value="Class-II_PLP-Dep_Aminotrans"/>
</dbReference>
<dbReference type="InterPro" id="IPR027619">
    <property type="entry name" value="C-S_lyase_PatB-like"/>
</dbReference>
<dbReference type="PANTHER" id="PTHR43525">
    <property type="entry name" value="PROTEIN MALY"/>
    <property type="match status" value="1"/>
</dbReference>
<dbReference type="CDD" id="cd00609">
    <property type="entry name" value="AAT_like"/>
    <property type="match status" value="1"/>
</dbReference>
<keyword evidence="4 7" id="KW-0456">Lyase</keyword>
<dbReference type="Gene3D" id="3.40.640.10">
    <property type="entry name" value="Type I PLP-dependent aspartate aminotransferase-like (Major domain)"/>
    <property type="match status" value="1"/>
</dbReference>
<accession>A0ABU9VKT4</accession>
<dbReference type="SUPFAM" id="SSF53383">
    <property type="entry name" value="PLP-dependent transferases"/>
    <property type="match status" value="1"/>
</dbReference>
<dbReference type="InterPro" id="IPR015421">
    <property type="entry name" value="PyrdxlP-dep_Trfase_major"/>
</dbReference>
<evidence type="ECO:0000256" key="4">
    <source>
        <dbReference type="ARBA" id="ARBA00023239"/>
    </source>
</evidence>
<dbReference type="GO" id="GO:0047804">
    <property type="term" value="F:cysteine-S-conjugate beta-lyase activity"/>
    <property type="evidence" value="ECO:0007669"/>
    <property type="project" value="UniProtKB-EC"/>
</dbReference>
<dbReference type="NCBIfam" id="TIGR04350">
    <property type="entry name" value="C_S_lyase_PatB"/>
    <property type="match status" value="1"/>
</dbReference>
<evidence type="ECO:0000256" key="3">
    <source>
        <dbReference type="ARBA" id="ARBA00022898"/>
    </source>
</evidence>
<evidence type="ECO:0000256" key="2">
    <source>
        <dbReference type="ARBA" id="ARBA00012224"/>
    </source>
</evidence>
<evidence type="ECO:0000256" key="5">
    <source>
        <dbReference type="ARBA" id="ARBA00037974"/>
    </source>
</evidence>
<dbReference type="Pfam" id="PF00155">
    <property type="entry name" value="Aminotran_1_2"/>
    <property type="match status" value="1"/>
</dbReference>
<dbReference type="InterPro" id="IPR015422">
    <property type="entry name" value="PyrdxlP-dep_Trfase_small"/>
</dbReference>
<evidence type="ECO:0000259" key="6">
    <source>
        <dbReference type="Pfam" id="PF00155"/>
    </source>
</evidence>
<keyword evidence="3" id="KW-0663">Pyridoxal phosphate</keyword>
<gene>
    <name evidence="7" type="ORF">MKY91_15195</name>
</gene>
<protein>
    <recommendedName>
        <fullName evidence="2">cysteine-S-conjugate beta-lyase</fullName>
        <ecNumber evidence="2">4.4.1.13</ecNumber>
    </recommendedName>
</protein>
<dbReference type="PANTHER" id="PTHR43525:SF1">
    <property type="entry name" value="PROTEIN MALY"/>
    <property type="match status" value="1"/>
</dbReference>
<proteinExistence type="inferred from homology"/>
<dbReference type="Proteomes" id="UP001418796">
    <property type="component" value="Unassembled WGS sequence"/>
</dbReference>
<feature type="domain" description="Aminotransferase class I/classII large" evidence="6">
    <location>
        <begin position="45"/>
        <end position="381"/>
    </location>
</feature>
<evidence type="ECO:0000313" key="8">
    <source>
        <dbReference type="Proteomes" id="UP001418796"/>
    </source>
</evidence>
<keyword evidence="8" id="KW-1185">Reference proteome</keyword>
<evidence type="ECO:0000313" key="7">
    <source>
        <dbReference type="EMBL" id="MEN0644497.1"/>
    </source>
</evidence>
<dbReference type="EMBL" id="JBCITK010000001">
    <property type="protein sequence ID" value="MEN0644497.1"/>
    <property type="molecule type" value="Genomic_DNA"/>
</dbReference>
<dbReference type="Gene3D" id="3.90.1150.10">
    <property type="entry name" value="Aspartate Aminotransferase, domain 1"/>
    <property type="match status" value="1"/>
</dbReference>
<evidence type="ECO:0000256" key="1">
    <source>
        <dbReference type="ARBA" id="ARBA00001933"/>
    </source>
</evidence>
<dbReference type="RefSeq" id="WP_343131177.1">
    <property type="nucleotide sequence ID" value="NZ_JBCITK010000001.1"/>
</dbReference>
<comment type="similarity">
    <text evidence="5">Belongs to the class-II pyridoxal-phosphate-dependent aminotransferase family. MalY/PatB cystathionine beta-lyase subfamily.</text>
</comment>
<sequence length="392" mass="45369">MSQFDQVFERKGTNSLKWDGLQSRYGASDLLPMWVADMDFKAPQPVLDALHKRVEQGIFGYMTPSSTVDEAIVRWTDRRYDWQIDTNSIVHTVGIVPSISNLIKVFTEPGEEVVIQTPVYYPFYDVITSNDRTIVRNPLLQREDGQFEMDLDQLEQSISEKTKMLVFCHPHNPGGRVWTRSELEALAALCKKYDLLVVSDEIHADLLFDGYKHIPLASINEDMAERTFTCLAPTKTFNLAGIIASYLVIQHKKRRLDFKRYLESIFMNGQNSFAGIATEVAYNEGEDWLHELMQYVQANYRFVQDFIDTHMPKIKVIKPQGTYLLWLDFRDVPLEAEERKKWLVEKAKIALNHGPMFGAEGQHFERLNLACPRETLQKGLTQLKEAYEQDQF</sequence>
<dbReference type="InterPro" id="IPR015424">
    <property type="entry name" value="PyrdxlP-dep_Trfase"/>
</dbReference>
<dbReference type="InterPro" id="IPR004839">
    <property type="entry name" value="Aminotransferase_I/II_large"/>
</dbReference>
<comment type="cofactor">
    <cofactor evidence="1">
        <name>pyridoxal 5'-phosphate</name>
        <dbReference type="ChEBI" id="CHEBI:597326"/>
    </cofactor>
</comment>
<dbReference type="EC" id="4.4.1.13" evidence="2"/>
<comment type="caution">
    <text evidence="7">The sequence shown here is derived from an EMBL/GenBank/DDBJ whole genome shotgun (WGS) entry which is preliminary data.</text>
</comment>
<reference evidence="7 8" key="1">
    <citation type="submission" date="2024-03" db="EMBL/GenBank/DDBJ databases">
        <title>Bacilli Hybrid Assemblies.</title>
        <authorList>
            <person name="Kovac J."/>
        </authorList>
    </citation>
    <scope>NUCLEOTIDE SEQUENCE [LARGE SCALE GENOMIC DNA]</scope>
    <source>
        <strain evidence="7 8">FSL R7-0666</strain>
    </source>
</reference>